<dbReference type="AlphaFoldDB" id="A0A2X2D1F1"/>
<reference evidence="2 3" key="1">
    <citation type="submission" date="2018-06" db="EMBL/GenBank/DDBJ databases">
        <authorList>
            <consortium name="Pathogen Informatics"/>
            <person name="Doyle S."/>
        </authorList>
    </citation>
    <scope>NUCLEOTIDE SEQUENCE [LARGE SCALE GENOMIC DNA]</scope>
    <source>
        <strain evidence="2 3">NCTC11842</strain>
    </source>
</reference>
<evidence type="ECO:0000313" key="4">
    <source>
        <dbReference type="Proteomes" id="UP000626180"/>
    </source>
</evidence>
<evidence type="ECO:0000313" key="3">
    <source>
        <dbReference type="Proteomes" id="UP000250443"/>
    </source>
</evidence>
<proteinExistence type="predicted"/>
<dbReference type="Proteomes" id="UP000250443">
    <property type="component" value="Unassembled WGS sequence"/>
</dbReference>
<sequence>MEHILKAAFGCLSEAEHVRHELIAKGVAGRHISLSASRNETAGSSTGSLGERISHFFCSLFDLADDEPAREAITEHSTVLTVTLTEYQQQAVVEAVLAQNGAMSAHALTDDYAISSHYPSSACMLGMGSFALAGQVPQEATGGRFVPTQAEEEAWLTKPPLELPSLSLSFAKP</sequence>
<dbReference type="Proteomes" id="UP000626180">
    <property type="component" value="Unassembled WGS sequence"/>
</dbReference>
<dbReference type="EMBL" id="UAUF01000014">
    <property type="protein sequence ID" value="SPZ12731.1"/>
    <property type="molecule type" value="Genomic_DNA"/>
</dbReference>
<keyword evidence="4" id="KW-1185">Reference proteome</keyword>
<accession>A0A2X2D1F1</accession>
<dbReference type="GeneID" id="300265146"/>
<organism evidence="2 3">
    <name type="scientific">Pseudomonas luteola</name>
    <dbReference type="NCBI Taxonomy" id="47886"/>
    <lineage>
        <taxon>Bacteria</taxon>
        <taxon>Pseudomonadati</taxon>
        <taxon>Pseudomonadota</taxon>
        <taxon>Gammaproteobacteria</taxon>
        <taxon>Pseudomonadales</taxon>
        <taxon>Pseudomonadaceae</taxon>
        <taxon>Pseudomonas</taxon>
    </lineage>
</organism>
<reference evidence="1 4" key="2">
    <citation type="submission" date="2020-10" db="EMBL/GenBank/DDBJ databases">
        <title>Genome sequences of Pseudomonas isolates.</title>
        <authorList>
            <person name="Wessels L."/>
            <person name="Reich F."/>
            <person name="Hammerl J."/>
        </authorList>
    </citation>
    <scope>NUCLEOTIDE SEQUENCE [LARGE SCALE GENOMIC DNA]</scope>
    <source>
        <strain evidence="1 4">20-MO00624-0</strain>
    </source>
</reference>
<evidence type="ECO:0000313" key="2">
    <source>
        <dbReference type="EMBL" id="SPZ12731.1"/>
    </source>
</evidence>
<dbReference type="EMBL" id="JADMCD010000006">
    <property type="protein sequence ID" value="MBF8641598.1"/>
    <property type="molecule type" value="Genomic_DNA"/>
</dbReference>
<name>A0A2X2D1F1_PSELU</name>
<evidence type="ECO:0000313" key="1">
    <source>
        <dbReference type="EMBL" id="MBF8641598.1"/>
    </source>
</evidence>
<dbReference type="RefSeq" id="WP_010796377.1">
    <property type="nucleotide sequence ID" value="NZ_DAMAAI010000012.1"/>
</dbReference>
<protein>
    <submittedName>
        <fullName evidence="2">Uncharacterized protein</fullName>
    </submittedName>
</protein>
<gene>
    <name evidence="1" type="ORF">IRZ65_13005</name>
    <name evidence="2" type="ORF">NCTC11842_04640</name>
</gene>